<dbReference type="Gene3D" id="3.40.640.10">
    <property type="entry name" value="Type I PLP-dependent aspartate aminotransferase-like (Major domain)"/>
    <property type="match status" value="1"/>
</dbReference>
<dbReference type="EMBL" id="JABFAI010000045">
    <property type="protein sequence ID" value="KAF4958821.1"/>
    <property type="molecule type" value="Genomic_DNA"/>
</dbReference>
<dbReference type="Gene3D" id="3.90.1150.10">
    <property type="entry name" value="Aspartate Aminotransferase, domain 1"/>
    <property type="match status" value="1"/>
</dbReference>
<dbReference type="InterPro" id="IPR004839">
    <property type="entry name" value="Aminotransferase_I/II_large"/>
</dbReference>
<feature type="domain" description="Aminotransferase class I/classII large" evidence="1">
    <location>
        <begin position="34"/>
        <end position="343"/>
    </location>
</feature>
<dbReference type="PANTHER" id="PTHR42858">
    <property type="entry name" value="AMINOTRANSFERASE"/>
    <property type="match status" value="1"/>
</dbReference>
<dbReference type="CDD" id="cd00609">
    <property type="entry name" value="AAT_like"/>
    <property type="match status" value="1"/>
</dbReference>
<keyword evidence="3" id="KW-1185">Reference proteome</keyword>
<dbReference type="SUPFAM" id="SSF53383">
    <property type="entry name" value="PLP-dependent transferases"/>
    <property type="match status" value="1"/>
</dbReference>
<reference evidence="2" key="1">
    <citation type="journal article" date="2020" name="BMC Genomics">
        <title>Correction to: Identification and distribution of gene clusters required for synthesis of sphingolipid metabolism inhibitors in diverse species of the filamentous fungus Fusarium.</title>
        <authorList>
            <person name="Kim H.S."/>
            <person name="Lohmar J.M."/>
            <person name="Busman M."/>
            <person name="Brown D.W."/>
            <person name="Naumann T.A."/>
            <person name="Divon H.H."/>
            <person name="Lysoe E."/>
            <person name="Uhlig S."/>
            <person name="Proctor R.H."/>
        </authorList>
    </citation>
    <scope>NUCLEOTIDE SEQUENCE</scope>
    <source>
        <strain evidence="2">NRRL 45417</strain>
    </source>
</reference>
<dbReference type="FunFam" id="3.40.640.10:FF:000080">
    <property type="entry name" value="Aminotransferase, putative"/>
    <property type="match status" value="1"/>
</dbReference>
<dbReference type="GO" id="GO:0030170">
    <property type="term" value="F:pyridoxal phosphate binding"/>
    <property type="evidence" value="ECO:0007669"/>
    <property type="project" value="InterPro"/>
</dbReference>
<dbReference type="OrthoDB" id="7042322at2759"/>
<protein>
    <recommendedName>
        <fullName evidence="1">Aminotransferase class I/classII large domain-containing protein</fullName>
    </recommendedName>
</protein>
<evidence type="ECO:0000313" key="3">
    <source>
        <dbReference type="Proteomes" id="UP000604273"/>
    </source>
</evidence>
<evidence type="ECO:0000313" key="2">
    <source>
        <dbReference type="EMBL" id="KAF4958821.1"/>
    </source>
</evidence>
<dbReference type="AlphaFoldDB" id="A0A8H4TJ34"/>
<gene>
    <name evidence="2" type="ORF">FGADI_2165</name>
</gene>
<dbReference type="Pfam" id="PF00155">
    <property type="entry name" value="Aminotran_1_2"/>
    <property type="match status" value="1"/>
</dbReference>
<sequence>MSTFINLQLGWPSPSLFPAPQLLNGATKVLQSENKLASALIYGPDAGYEPLRESIATWLSSCYSISPPISKDRICVTSGASASLHNILSKFTEPGYTRRIWMIEPSYFLACPIFTDNGFEGRLRGIPEDDQGLDTEFLRKALEEVERDATHPQVPKTKTSPTRYKLYKHIIYAVPTFSNPSGKTMSLGRRHQLVRLAREFDALVVADDVYDVLRWPEEEDEAQRKLGAIPPRIVDVDRVLDGGPGSEWGNAISNGSFSKIIAPGVRTGWVESTPKLILSLSELGANKSGGCPSHLAATFIEEMLSSGQLQAHINDTLISAYRSRYYMLRHAIRSLLEPLGFSISTGTPYSGKLDPGIQSNGVSHGEVAVAGGFFVYLTIPDDLPLSSAELAAYALEKYNLKFAFGAMMAVEGDKSSTERGDQGYSKGIRLCWAWHSEGEISEGIDRLASLVREFKAVGNHDVNCKDEATKQSREA</sequence>
<accession>A0A8H4TJ34</accession>
<organism evidence="2 3">
    <name type="scientific">Fusarium gaditjirri</name>
    <dbReference type="NCBI Taxonomy" id="282569"/>
    <lineage>
        <taxon>Eukaryota</taxon>
        <taxon>Fungi</taxon>
        <taxon>Dikarya</taxon>
        <taxon>Ascomycota</taxon>
        <taxon>Pezizomycotina</taxon>
        <taxon>Sordariomycetes</taxon>
        <taxon>Hypocreomycetidae</taxon>
        <taxon>Hypocreales</taxon>
        <taxon>Nectriaceae</taxon>
        <taxon>Fusarium</taxon>
        <taxon>Fusarium nisikadoi species complex</taxon>
    </lineage>
</organism>
<dbReference type="InterPro" id="IPR015421">
    <property type="entry name" value="PyrdxlP-dep_Trfase_major"/>
</dbReference>
<name>A0A8H4TJ34_9HYPO</name>
<dbReference type="Proteomes" id="UP000604273">
    <property type="component" value="Unassembled WGS sequence"/>
</dbReference>
<dbReference type="InterPro" id="IPR015422">
    <property type="entry name" value="PyrdxlP-dep_Trfase_small"/>
</dbReference>
<evidence type="ECO:0000259" key="1">
    <source>
        <dbReference type="Pfam" id="PF00155"/>
    </source>
</evidence>
<dbReference type="InterPro" id="IPR015424">
    <property type="entry name" value="PyrdxlP-dep_Trfase"/>
</dbReference>
<comment type="caution">
    <text evidence="2">The sequence shown here is derived from an EMBL/GenBank/DDBJ whole genome shotgun (WGS) entry which is preliminary data.</text>
</comment>
<dbReference type="PANTHER" id="PTHR42858:SF1">
    <property type="entry name" value="LD15494P"/>
    <property type="match status" value="1"/>
</dbReference>
<reference evidence="2" key="2">
    <citation type="submission" date="2020-05" db="EMBL/GenBank/DDBJ databases">
        <authorList>
            <person name="Kim H.-S."/>
            <person name="Proctor R.H."/>
            <person name="Brown D.W."/>
        </authorList>
    </citation>
    <scope>NUCLEOTIDE SEQUENCE</scope>
    <source>
        <strain evidence="2">NRRL 45417</strain>
    </source>
</reference>
<proteinExistence type="predicted"/>
<dbReference type="GO" id="GO:0047536">
    <property type="term" value="F:2-aminoadipate transaminase activity"/>
    <property type="evidence" value="ECO:0007669"/>
    <property type="project" value="TreeGrafter"/>
</dbReference>